<sequence length="252" mass="28083">MTYQMPTAKAFISKGSLSYGCAAPGYLTYSSFRMGAGGGRAALRPSQIRKFPLMQPPNRTPNDNALVSGFIIKGTPNLTKEDKGVSQNIDQGNDIFGRHFLFEKTCAKLERTRTVIPPLPRDNNGHRPANLHPFSLSSELPSIHSGRPFTLGFPRSYEVNPNPTVLFPSTFVLNSRNTLLVEGRKLSRPKVHYPTHNPVTVKDNQKSQSYPDPIVGAPHSFVHRISELSSLEGETVRQEKLKKIRKSRKYPS</sequence>
<accession>A0ABU7AIQ7</accession>
<evidence type="ECO:0000256" key="1">
    <source>
        <dbReference type="SAM" id="MobiDB-lite"/>
    </source>
</evidence>
<organism evidence="2 3">
    <name type="scientific">Ataeniobius toweri</name>
    <dbReference type="NCBI Taxonomy" id="208326"/>
    <lineage>
        <taxon>Eukaryota</taxon>
        <taxon>Metazoa</taxon>
        <taxon>Chordata</taxon>
        <taxon>Craniata</taxon>
        <taxon>Vertebrata</taxon>
        <taxon>Euteleostomi</taxon>
        <taxon>Actinopterygii</taxon>
        <taxon>Neopterygii</taxon>
        <taxon>Teleostei</taxon>
        <taxon>Neoteleostei</taxon>
        <taxon>Acanthomorphata</taxon>
        <taxon>Ovalentaria</taxon>
        <taxon>Atherinomorphae</taxon>
        <taxon>Cyprinodontiformes</taxon>
        <taxon>Goodeidae</taxon>
        <taxon>Ataeniobius</taxon>
    </lineage>
</organism>
<dbReference type="Pfam" id="PF17690">
    <property type="entry name" value="DUF5537"/>
    <property type="match status" value="1"/>
</dbReference>
<evidence type="ECO:0000313" key="3">
    <source>
        <dbReference type="Proteomes" id="UP001345963"/>
    </source>
</evidence>
<gene>
    <name evidence="2" type="ORF">ATANTOWER_030709</name>
</gene>
<dbReference type="InterPro" id="IPR040505">
    <property type="entry name" value="DUF5537"/>
</dbReference>
<keyword evidence="3" id="KW-1185">Reference proteome</keyword>
<reference evidence="2 3" key="1">
    <citation type="submission" date="2021-07" db="EMBL/GenBank/DDBJ databases">
        <authorList>
            <person name="Palmer J.M."/>
        </authorList>
    </citation>
    <scope>NUCLEOTIDE SEQUENCE [LARGE SCALE GENOMIC DNA]</scope>
    <source>
        <strain evidence="2 3">AT_MEX2019</strain>
        <tissue evidence="2">Muscle</tissue>
    </source>
</reference>
<feature type="region of interest" description="Disordered" evidence="1">
    <location>
        <begin position="190"/>
        <end position="210"/>
    </location>
</feature>
<protein>
    <submittedName>
        <fullName evidence="2">Uncharacterized protein</fullName>
    </submittedName>
</protein>
<evidence type="ECO:0000313" key="2">
    <source>
        <dbReference type="EMBL" id="MED6237903.1"/>
    </source>
</evidence>
<proteinExistence type="predicted"/>
<comment type="caution">
    <text evidence="2">The sequence shown here is derived from an EMBL/GenBank/DDBJ whole genome shotgun (WGS) entry which is preliminary data.</text>
</comment>
<dbReference type="Proteomes" id="UP001345963">
    <property type="component" value="Unassembled WGS sequence"/>
</dbReference>
<dbReference type="EMBL" id="JAHUTI010019753">
    <property type="protein sequence ID" value="MED6237903.1"/>
    <property type="molecule type" value="Genomic_DNA"/>
</dbReference>
<name>A0ABU7AIQ7_9TELE</name>